<dbReference type="AlphaFoldDB" id="A0A3D8QW82"/>
<proteinExistence type="inferred from homology"/>
<organism evidence="4 5">
    <name type="scientific">Coleophoma cylindrospora</name>
    <dbReference type="NCBI Taxonomy" id="1849047"/>
    <lineage>
        <taxon>Eukaryota</taxon>
        <taxon>Fungi</taxon>
        <taxon>Dikarya</taxon>
        <taxon>Ascomycota</taxon>
        <taxon>Pezizomycotina</taxon>
        <taxon>Leotiomycetes</taxon>
        <taxon>Helotiales</taxon>
        <taxon>Dermateaceae</taxon>
        <taxon>Coleophoma</taxon>
    </lineage>
</organism>
<dbReference type="InterPro" id="IPR005123">
    <property type="entry name" value="Oxoglu/Fe-dep_dioxygenase_dom"/>
</dbReference>
<dbReference type="GO" id="GO:0046872">
    <property type="term" value="F:metal ion binding"/>
    <property type="evidence" value="ECO:0007669"/>
    <property type="project" value="UniProtKB-KW"/>
</dbReference>
<keyword evidence="2" id="KW-0408">Iron</keyword>
<dbReference type="EMBL" id="PDLM01000011">
    <property type="protein sequence ID" value="RDW66027.1"/>
    <property type="molecule type" value="Genomic_DNA"/>
</dbReference>
<keyword evidence="2" id="KW-0479">Metal-binding</keyword>
<dbReference type="InterPro" id="IPR044861">
    <property type="entry name" value="IPNS-like_FE2OG_OXY"/>
</dbReference>
<sequence length="394" mass="44502">MPLWAYDPLAHSAHRHCITTKVLHLPHGRKVEERDIPKLIYAGRYGRCQPSAGGQEAEFYSTESAYLTIMPESNFPILSFQEFLSGSEEEKRAVAQKLYNAFHNFGWVYLKDFGITQQEIDEMFSMSKKYFERPIEAKLKETLKDAEVNQGYTPDGAEANGGTDHKECYEHRRFCNDLSPSDEELKGFKAFMDDFYERCFNLAVSVLQALALVMDLDINYFSTALAKADPQLRLLHYMPIQRSIIEAEGHARIIPHTDFGLCTLLFQESGGLEVDPFHTGNFLPATPIPGTCVINVADLLQRLSNDRLRSTLHRVTTPPLSKEALEKIGEHGLLPARYSTAFFVHPSADIDIDPIARDGEVKKYSKVNAGEWRVMNTAKNYSSILGSEATQIKV</sequence>
<reference evidence="4 5" key="1">
    <citation type="journal article" date="2018" name="IMA Fungus">
        <title>IMA Genome-F 9: Draft genome sequence of Annulohypoxylon stygium, Aspergillus mulundensis, Berkeleyomyces basicola (syn. Thielaviopsis basicola), Ceratocystis smalleyi, two Cercospora beticola strains, Coleophoma cylindrospora, Fusarium fracticaudum, Phialophora cf. hyalina, and Morchella septimelata.</title>
        <authorList>
            <person name="Wingfield B.D."/>
            <person name="Bills G.F."/>
            <person name="Dong Y."/>
            <person name="Huang W."/>
            <person name="Nel W.J."/>
            <person name="Swalarsk-Parry B.S."/>
            <person name="Vaghefi N."/>
            <person name="Wilken P.M."/>
            <person name="An Z."/>
            <person name="de Beer Z.W."/>
            <person name="De Vos L."/>
            <person name="Chen L."/>
            <person name="Duong T.A."/>
            <person name="Gao Y."/>
            <person name="Hammerbacher A."/>
            <person name="Kikkert J.R."/>
            <person name="Li Y."/>
            <person name="Li H."/>
            <person name="Li K."/>
            <person name="Li Q."/>
            <person name="Liu X."/>
            <person name="Ma X."/>
            <person name="Naidoo K."/>
            <person name="Pethybridge S.J."/>
            <person name="Sun J."/>
            <person name="Steenkamp E.T."/>
            <person name="van der Nest M.A."/>
            <person name="van Wyk S."/>
            <person name="Wingfield M.J."/>
            <person name="Xiong C."/>
            <person name="Yue Q."/>
            <person name="Zhang X."/>
        </authorList>
    </citation>
    <scope>NUCLEOTIDE SEQUENCE [LARGE SCALE GENOMIC DNA]</scope>
    <source>
        <strain evidence="4 5">BP6252</strain>
    </source>
</reference>
<dbReference type="Pfam" id="PF03171">
    <property type="entry name" value="2OG-FeII_Oxy"/>
    <property type="match status" value="1"/>
</dbReference>
<evidence type="ECO:0000313" key="5">
    <source>
        <dbReference type="Proteomes" id="UP000256645"/>
    </source>
</evidence>
<dbReference type="PROSITE" id="PS51471">
    <property type="entry name" value="FE2OG_OXY"/>
    <property type="match status" value="1"/>
</dbReference>
<keyword evidence="5" id="KW-1185">Reference proteome</keyword>
<dbReference type="GO" id="GO:0044283">
    <property type="term" value="P:small molecule biosynthetic process"/>
    <property type="evidence" value="ECO:0007669"/>
    <property type="project" value="UniProtKB-ARBA"/>
</dbReference>
<evidence type="ECO:0000313" key="4">
    <source>
        <dbReference type="EMBL" id="RDW66027.1"/>
    </source>
</evidence>
<dbReference type="Gene3D" id="2.60.120.330">
    <property type="entry name" value="B-lactam Antibiotic, Isopenicillin N Synthase, Chain"/>
    <property type="match status" value="1"/>
</dbReference>
<dbReference type="OrthoDB" id="288590at2759"/>
<accession>A0A3D8QW82</accession>
<evidence type="ECO:0000256" key="1">
    <source>
        <dbReference type="ARBA" id="ARBA00008056"/>
    </source>
</evidence>
<comment type="caution">
    <text evidence="4">The sequence shown here is derived from an EMBL/GenBank/DDBJ whole genome shotgun (WGS) entry which is preliminary data.</text>
</comment>
<dbReference type="STRING" id="1849047.A0A3D8QW82"/>
<evidence type="ECO:0000259" key="3">
    <source>
        <dbReference type="PROSITE" id="PS51471"/>
    </source>
</evidence>
<feature type="domain" description="Fe2OG dioxygenase" evidence="3">
    <location>
        <begin position="227"/>
        <end position="346"/>
    </location>
</feature>
<dbReference type="PANTHER" id="PTHR47990">
    <property type="entry name" value="2-OXOGLUTARATE (2OG) AND FE(II)-DEPENDENT OXYGENASE SUPERFAMILY PROTEIN-RELATED"/>
    <property type="match status" value="1"/>
</dbReference>
<dbReference type="Proteomes" id="UP000256645">
    <property type="component" value="Unassembled WGS sequence"/>
</dbReference>
<dbReference type="Pfam" id="PF14226">
    <property type="entry name" value="DIOX_N"/>
    <property type="match status" value="1"/>
</dbReference>
<name>A0A3D8QW82_9HELO</name>
<gene>
    <name evidence="4" type="ORF">BP6252_09662</name>
</gene>
<dbReference type="SUPFAM" id="SSF51197">
    <property type="entry name" value="Clavaminate synthase-like"/>
    <property type="match status" value="1"/>
</dbReference>
<dbReference type="InterPro" id="IPR050231">
    <property type="entry name" value="Iron_ascorbate_oxido_reductase"/>
</dbReference>
<protein>
    <submittedName>
        <fullName evidence="4">Clavaminate synthase-like protein</fullName>
    </submittedName>
</protein>
<keyword evidence="2" id="KW-0560">Oxidoreductase</keyword>
<dbReference type="GO" id="GO:0016491">
    <property type="term" value="F:oxidoreductase activity"/>
    <property type="evidence" value="ECO:0007669"/>
    <property type="project" value="UniProtKB-KW"/>
</dbReference>
<comment type="similarity">
    <text evidence="1 2">Belongs to the iron/ascorbate-dependent oxidoreductase family.</text>
</comment>
<dbReference type="InterPro" id="IPR027443">
    <property type="entry name" value="IPNS-like_sf"/>
</dbReference>
<evidence type="ECO:0000256" key="2">
    <source>
        <dbReference type="RuleBase" id="RU003682"/>
    </source>
</evidence>
<dbReference type="InterPro" id="IPR026992">
    <property type="entry name" value="DIOX_N"/>
</dbReference>